<comment type="caution">
    <text evidence="2">The sequence shown here is derived from an EMBL/GenBank/DDBJ whole genome shotgun (WGS) entry which is preliminary data.</text>
</comment>
<keyword evidence="1" id="KW-0812">Transmembrane</keyword>
<evidence type="ECO:0000313" key="3">
    <source>
        <dbReference type="Proteomes" id="UP000034837"/>
    </source>
</evidence>
<proteinExistence type="predicted"/>
<gene>
    <name evidence="2" type="ORF">UV20_C0001G0226</name>
</gene>
<keyword evidence="1" id="KW-1133">Transmembrane helix</keyword>
<organism evidence="2 3">
    <name type="scientific">Candidatus Magasanikbacteria bacterium GW2011_GWA2_42_32</name>
    <dbReference type="NCBI Taxonomy" id="1619039"/>
    <lineage>
        <taxon>Bacteria</taxon>
        <taxon>Candidatus Magasanikiibacteriota</taxon>
    </lineage>
</organism>
<evidence type="ECO:0000256" key="1">
    <source>
        <dbReference type="SAM" id="Phobius"/>
    </source>
</evidence>
<feature type="transmembrane region" description="Helical" evidence="1">
    <location>
        <begin position="276"/>
        <end position="297"/>
    </location>
</feature>
<feature type="transmembrane region" description="Helical" evidence="1">
    <location>
        <begin position="87"/>
        <end position="110"/>
    </location>
</feature>
<feature type="transmembrane region" description="Helical" evidence="1">
    <location>
        <begin position="122"/>
        <end position="147"/>
    </location>
</feature>
<keyword evidence="1" id="KW-0472">Membrane</keyword>
<accession>A0A0G1CGB3</accession>
<name>A0A0G1CGB3_9BACT</name>
<feature type="transmembrane region" description="Helical" evidence="1">
    <location>
        <begin position="154"/>
        <end position="173"/>
    </location>
</feature>
<dbReference type="EMBL" id="LCDO01000001">
    <property type="protein sequence ID" value="KKS57586.1"/>
    <property type="molecule type" value="Genomic_DNA"/>
</dbReference>
<sequence>MRDRQWQQGLDHEIGSGEDVEKAAARSMKLRAPARDHQVEGSINEGRVRPYVVERAIARIADLDELVRAAGSDVVSKVAAAASAPNAGFVFTMVVSCTVFDGFLLAGGIANAIPTTESWCGQFATGLGVAVMCTLGAWALGVGIVALDIGRFGPLVALTTSAVAGWVAGATVGEASGDTPEATRLRAVLSAASLAAACVLEVLAAERRKTVSPAKAAERVLARLVHERDALLSYVGAYQDRALDAWQAHLGQQADHQDALVVGHFAHHQQGIRNRWVWRTVASAISKFFVIALLATIPARLHAETKAVVLDVSGSVAGTGLADQVLATTPLSYGDSIEAFALECTGLRPIYRATIRRVSEPRHKQDLARVRQELSDALSRATGDSTDQGCSPIASSLATLAADLQIRIAQGEPVTLVVASDFIENDGYNAADGQAFRDVSVVVAMPPPSGKDPSVRAQAIALARKIFASAKSLIFK</sequence>
<reference evidence="2 3" key="1">
    <citation type="journal article" date="2015" name="Nature">
        <title>rRNA introns, odd ribosomes, and small enigmatic genomes across a large radiation of phyla.</title>
        <authorList>
            <person name="Brown C.T."/>
            <person name="Hug L.A."/>
            <person name="Thomas B.C."/>
            <person name="Sharon I."/>
            <person name="Castelle C.J."/>
            <person name="Singh A."/>
            <person name="Wilkins M.J."/>
            <person name="Williams K.H."/>
            <person name="Banfield J.F."/>
        </authorList>
    </citation>
    <scope>NUCLEOTIDE SEQUENCE [LARGE SCALE GENOMIC DNA]</scope>
</reference>
<dbReference type="Proteomes" id="UP000034837">
    <property type="component" value="Unassembled WGS sequence"/>
</dbReference>
<protein>
    <submittedName>
        <fullName evidence="2">Uncharacterized protein</fullName>
    </submittedName>
</protein>
<dbReference type="AlphaFoldDB" id="A0A0G1CGB3"/>
<evidence type="ECO:0000313" key="2">
    <source>
        <dbReference type="EMBL" id="KKS57586.1"/>
    </source>
</evidence>
<feature type="transmembrane region" description="Helical" evidence="1">
    <location>
        <begin position="185"/>
        <end position="205"/>
    </location>
</feature>